<feature type="transmembrane region" description="Helical" evidence="1">
    <location>
        <begin position="151"/>
        <end position="168"/>
    </location>
</feature>
<evidence type="ECO:0000256" key="1">
    <source>
        <dbReference type="SAM" id="Phobius"/>
    </source>
</evidence>
<keyword evidence="4" id="KW-1185">Reference proteome</keyword>
<sequence>MSFLFRNCLIFAATTCLIWDTFLNFSDECQYIWRTAVKMIYIFSRWFGITMQIINCVWVSSPTLSHSELQPETCQRWFGVQTLTLLTLLSALEIILALRVFALYNQNRKIGIFLAIILLGAFVVSLIFGVLTLRSLDFDGNCSAPSSPREVAYFSAVVISVHSLMWGLTVHKRNFGSHDTLTRVPIVRLVMRDGAWVFIVVCSMIMAITPYSFVINVEAHIIYPWPTTLMSIFICRLILNMQHLKTDNPNIEPELTSCIDLSSVNPF</sequence>
<comment type="caution">
    <text evidence="3">The sequence shown here is derived from an EMBL/GenBank/DDBJ whole genome shotgun (WGS) entry which is preliminary data.</text>
</comment>
<accession>A0A9P5Y5U1</accession>
<organism evidence="3 4">
    <name type="scientific">Collybia nuda</name>
    <dbReference type="NCBI Taxonomy" id="64659"/>
    <lineage>
        <taxon>Eukaryota</taxon>
        <taxon>Fungi</taxon>
        <taxon>Dikarya</taxon>
        <taxon>Basidiomycota</taxon>
        <taxon>Agaricomycotina</taxon>
        <taxon>Agaricomycetes</taxon>
        <taxon>Agaricomycetidae</taxon>
        <taxon>Agaricales</taxon>
        <taxon>Tricholomatineae</taxon>
        <taxon>Clitocybaceae</taxon>
        <taxon>Collybia</taxon>
    </lineage>
</organism>
<dbReference type="Proteomes" id="UP000807353">
    <property type="component" value="Unassembled WGS sequence"/>
</dbReference>
<dbReference type="OrthoDB" id="3206101at2759"/>
<feature type="transmembrane region" description="Helical" evidence="1">
    <location>
        <begin position="221"/>
        <end position="239"/>
    </location>
</feature>
<feature type="transmembrane region" description="Helical" evidence="1">
    <location>
        <begin position="195"/>
        <end position="215"/>
    </location>
</feature>
<gene>
    <name evidence="3" type="ORF">BDZ94DRAFT_630965</name>
</gene>
<name>A0A9P5Y5U1_9AGAR</name>
<feature type="transmembrane region" description="Helical" evidence="1">
    <location>
        <begin position="110"/>
        <end position="131"/>
    </location>
</feature>
<evidence type="ECO:0000313" key="3">
    <source>
        <dbReference type="EMBL" id="KAF9463219.1"/>
    </source>
</evidence>
<feature type="transmembrane region" description="Helical" evidence="1">
    <location>
        <begin position="77"/>
        <end position="98"/>
    </location>
</feature>
<dbReference type="InterPro" id="IPR045340">
    <property type="entry name" value="DUF6533"/>
</dbReference>
<dbReference type="EMBL" id="MU150264">
    <property type="protein sequence ID" value="KAF9463219.1"/>
    <property type="molecule type" value="Genomic_DNA"/>
</dbReference>
<keyword evidence="1" id="KW-0472">Membrane</keyword>
<evidence type="ECO:0000313" key="4">
    <source>
        <dbReference type="Proteomes" id="UP000807353"/>
    </source>
</evidence>
<proteinExistence type="predicted"/>
<protein>
    <recommendedName>
        <fullName evidence="2">DUF6533 domain-containing protein</fullName>
    </recommendedName>
</protein>
<evidence type="ECO:0000259" key="2">
    <source>
        <dbReference type="Pfam" id="PF20151"/>
    </source>
</evidence>
<dbReference type="AlphaFoldDB" id="A0A9P5Y5U1"/>
<reference evidence="3" key="1">
    <citation type="submission" date="2020-11" db="EMBL/GenBank/DDBJ databases">
        <authorList>
            <consortium name="DOE Joint Genome Institute"/>
            <person name="Ahrendt S."/>
            <person name="Riley R."/>
            <person name="Andreopoulos W."/>
            <person name="Labutti K."/>
            <person name="Pangilinan J."/>
            <person name="Ruiz-Duenas F.J."/>
            <person name="Barrasa J.M."/>
            <person name="Sanchez-Garcia M."/>
            <person name="Camarero S."/>
            <person name="Miyauchi S."/>
            <person name="Serrano A."/>
            <person name="Linde D."/>
            <person name="Babiker R."/>
            <person name="Drula E."/>
            <person name="Ayuso-Fernandez I."/>
            <person name="Pacheco R."/>
            <person name="Padilla G."/>
            <person name="Ferreira P."/>
            <person name="Barriuso J."/>
            <person name="Kellner H."/>
            <person name="Castanera R."/>
            <person name="Alfaro M."/>
            <person name="Ramirez L."/>
            <person name="Pisabarro A.G."/>
            <person name="Kuo A."/>
            <person name="Tritt A."/>
            <person name="Lipzen A."/>
            <person name="He G."/>
            <person name="Yan M."/>
            <person name="Ng V."/>
            <person name="Cullen D."/>
            <person name="Martin F."/>
            <person name="Rosso M.-N."/>
            <person name="Henrissat B."/>
            <person name="Hibbett D."/>
            <person name="Martinez A.T."/>
            <person name="Grigoriev I.V."/>
        </authorList>
    </citation>
    <scope>NUCLEOTIDE SEQUENCE</scope>
    <source>
        <strain evidence="3">CBS 247.69</strain>
    </source>
</reference>
<keyword evidence="1" id="KW-1133">Transmembrane helix</keyword>
<keyword evidence="1" id="KW-0812">Transmembrane</keyword>
<feature type="domain" description="DUF6533" evidence="2">
    <location>
        <begin position="8"/>
        <end position="49"/>
    </location>
</feature>
<dbReference type="Pfam" id="PF20151">
    <property type="entry name" value="DUF6533"/>
    <property type="match status" value="1"/>
</dbReference>